<organism evidence="2 3">
    <name type="scientific">Isoptericola sediminis</name>
    <dbReference type="NCBI Taxonomy" id="2733572"/>
    <lineage>
        <taxon>Bacteria</taxon>
        <taxon>Bacillati</taxon>
        <taxon>Actinomycetota</taxon>
        <taxon>Actinomycetes</taxon>
        <taxon>Micrococcales</taxon>
        <taxon>Promicromonosporaceae</taxon>
        <taxon>Isoptericola</taxon>
    </lineage>
</organism>
<comment type="caution">
    <text evidence="2">The sequence shown here is derived from an EMBL/GenBank/DDBJ whole genome shotgun (WGS) entry which is preliminary data.</text>
</comment>
<gene>
    <name evidence="2" type="ORF">HLI28_06205</name>
</gene>
<dbReference type="EMBL" id="JABFAJ010000011">
    <property type="protein sequence ID" value="NNU27135.1"/>
    <property type="molecule type" value="Genomic_DNA"/>
</dbReference>
<reference evidence="2 3" key="1">
    <citation type="submission" date="2020-05" db="EMBL/GenBank/DDBJ databases">
        <title>Genome sequence of Isoptericola sp. JC619 isolated from Chilika lagoon, India.</title>
        <authorList>
            <person name="Kumar D."/>
            <person name="Appam K."/>
            <person name="Gandham S."/>
            <person name="Uppada J."/>
            <person name="Sasikala C."/>
            <person name="Venkata Ramana C."/>
        </authorList>
    </citation>
    <scope>NUCLEOTIDE SEQUENCE [LARGE SCALE GENOMIC DNA]</scope>
    <source>
        <strain evidence="2 3">JC619</strain>
    </source>
</reference>
<dbReference type="Proteomes" id="UP000557204">
    <property type="component" value="Unassembled WGS sequence"/>
</dbReference>
<protein>
    <submittedName>
        <fullName evidence="2">Uncharacterized protein</fullName>
    </submittedName>
</protein>
<dbReference type="RefSeq" id="WP_171246641.1">
    <property type="nucleotide sequence ID" value="NZ_JABFAJ010000011.1"/>
</dbReference>
<proteinExistence type="predicted"/>
<evidence type="ECO:0000313" key="2">
    <source>
        <dbReference type="EMBL" id="NNU27135.1"/>
    </source>
</evidence>
<keyword evidence="1" id="KW-0472">Membrane</keyword>
<keyword evidence="1" id="KW-1133">Transmembrane helix</keyword>
<keyword evidence="1" id="KW-0812">Transmembrane</keyword>
<evidence type="ECO:0000256" key="1">
    <source>
        <dbReference type="SAM" id="Phobius"/>
    </source>
</evidence>
<feature type="transmembrane region" description="Helical" evidence="1">
    <location>
        <begin position="28"/>
        <end position="47"/>
    </location>
</feature>
<keyword evidence="3" id="KW-1185">Reference proteome</keyword>
<evidence type="ECO:0000313" key="3">
    <source>
        <dbReference type="Proteomes" id="UP000557204"/>
    </source>
</evidence>
<accession>A0A849K5T5</accession>
<dbReference type="AlphaFoldDB" id="A0A849K5T5"/>
<sequence length="400" mass="41897">MYLEEQQVDVITPLDARQLARRRRGQRWTLAASMAGVVAATGTAVVLSPLGPDVAPAWLTSTDESCADRIDATMAPAEVPAGLTWHAVSDGSDGDAGWTVVVGDDRFAGVCLDLAGGSTSTLSTTHLPDVDIDAGDVLPVDVVTENGAFVWGVAGGEVSSVVVEVAWSREEGSGNLQGDSGAVVEAEVSDKGYWSTYLTDDEIPDGAEVTLEWSLADGSSKSLSLNDAWPGVDEWNPIAASRRAECRSGRDWRTGGLVDPVLEERRGQWGVVVYANVDDHRMSACIQAADPPYERLAYLSSSGQTLEPADNEAWAVSAGGSSVQQVAVGVAGDDVELVRVTTAAGDVLEADVSNGYWAVWGPTASSGQGTDPAELWQDATVQWQLTDGSSSLTGPLFPDG</sequence>
<name>A0A849K5T5_9MICO</name>